<keyword evidence="3" id="KW-0235">DNA replication</keyword>
<dbReference type="AlphaFoldDB" id="A0AAN9G0U3"/>
<dbReference type="GO" id="GO:1904161">
    <property type="term" value="P:DNA synthesis involved in UV-damage excision repair"/>
    <property type="evidence" value="ECO:0007669"/>
    <property type="project" value="TreeGrafter"/>
</dbReference>
<evidence type="ECO:0000256" key="4">
    <source>
        <dbReference type="ARBA" id="ARBA00023242"/>
    </source>
</evidence>
<protein>
    <recommendedName>
        <fullName evidence="2">DNA polymerase delta subunit 3</fullName>
    </recommendedName>
</protein>
<evidence type="ECO:0000313" key="6">
    <source>
        <dbReference type="EMBL" id="KAK7090602.1"/>
    </source>
</evidence>
<reference evidence="6 7" key="1">
    <citation type="submission" date="2024-02" db="EMBL/GenBank/DDBJ databases">
        <title>Chromosome-scale genome assembly of the rough periwinkle Littorina saxatilis.</title>
        <authorList>
            <person name="De Jode A."/>
            <person name="Faria R."/>
            <person name="Formenti G."/>
            <person name="Sims Y."/>
            <person name="Smith T.P."/>
            <person name="Tracey A."/>
            <person name="Wood J.M.D."/>
            <person name="Zagrodzka Z.B."/>
            <person name="Johannesson K."/>
            <person name="Butlin R.K."/>
            <person name="Leder E.H."/>
        </authorList>
    </citation>
    <scope>NUCLEOTIDE SEQUENCE [LARGE SCALE GENOMIC DNA]</scope>
    <source>
        <strain evidence="6">Snail1</strain>
        <tissue evidence="6">Muscle</tissue>
    </source>
</reference>
<dbReference type="EMBL" id="JBAMIC010000024">
    <property type="protein sequence ID" value="KAK7090602.1"/>
    <property type="molecule type" value="Genomic_DNA"/>
</dbReference>
<evidence type="ECO:0000256" key="2">
    <source>
        <dbReference type="ARBA" id="ARBA00017589"/>
    </source>
</evidence>
<evidence type="ECO:0000256" key="5">
    <source>
        <dbReference type="SAM" id="MobiDB-lite"/>
    </source>
</evidence>
<feature type="compositionally biased region" description="Basic residues" evidence="5">
    <location>
        <begin position="374"/>
        <end position="383"/>
    </location>
</feature>
<feature type="compositionally biased region" description="Basic and acidic residues" evidence="5">
    <location>
        <begin position="252"/>
        <end position="274"/>
    </location>
</feature>
<organism evidence="6 7">
    <name type="scientific">Littorina saxatilis</name>
    <dbReference type="NCBI Taxonomy" id="31220"/>
    <lineage>
        <taxon>Eukaryota</taxon>
        <taxon>Metazoa</taxon>
        <taxon>Spiralia</taxon>
        <taxon>Lophotrochozoa</taxon>
        <taxon>Mollusca</taxon>
        <taxon>Gastropoda</taxon>
        <taxon>Caenogastropoda</taxon>
        <taxon>Littorinimorpha</taxon>
        <taxon>Littorinoidea</taxon>
        <taxon>Littorinidae</taxon>
        <taxon>Littorina</taxon>
    </lineage>
</organism>
<proteinExistence type="predicted"/>
<evidence type="ECO:0000313" key="7">
    <source>
        <dbReference type="Proteomes" id="UP001374579"/>
    </source>
</evidence>
<evidence type="ECO:0000256" key="3">
    <source>
        <dbReference type="ARBA" id="ARBA00022705"/>
    </source>
</evidence>
<dbReference type="Proteomes" id="UP001374579">
    <property type="component" value="Unassembled WGS sequence"/>
</dbReference>
<name>A0AAN9G0U3_9CAEN</name>
<dbReference type="InterPro" id="IPR019038">
    <property type="entry name" value="POLD3"/>
</dbReference>
<dbReference type="PANTHER" id="PTHR17598:SF13">
    <property type="entry name" value="DNA POLYMERASE DELTA SUBUNIT 3"/>
    <property type="match status" value="1"/>
</dbReference>
<keyword evidence="7" id="KW-1185">Reference proteome</keyword>
<comment type="subcellular location">
    <subcellularLocation>
        <location evidence="1">Nucleus</location>
    </subcellularLocation>
</comment>
<dbReference type="GO" id="GO:0043625">
    <property type="term" value="C:delta DNA polymerase complex"/>
    <property type="evidence" value="ECO:0007669"/>
    <property type="project" value="InterPro"/>
</dbReference>
<gene>
    <name evidence="6" type="ORF">V1264_010374</name>
</gene>
<dbReference type="Pfam" id="PF09507">
    <property type="entry name" value="CDC27"/>
    <property type="match status" value="1"/>
</dbReference>
<dbReference type="InterPro" id="IPR041913">
    <property type="entry name" value="POLD3_sf"/>
</dbReference>
<dbReference type="FunFam" id="3.90.1030.20:FF:000002">
    <property type="entry name" value="DNA polymerase delta subunit"/>
    <property type="match status" value="1"/>
</dbReference>
<dbReference type="Gene3D" id="3.90.1030.20">
    <property type="entry name" value="DNA polymerase delta, p66 (Cdc27) subunit, wHTH domain"/>
    <property type="match status" value="1"/>
</dbReference>
<keyword evidence="4" id="KW-0539">Nucleus</keyword>
<feature type="region of interest" description="Disordered" evidence="5">
    <location>
        <begin position="142"/>
        <end position="455"/>
    </location>
</feature>
<dbReference type="PANTHER" id="PTHR17598">
    <property type="entry name" value="DNA POLYMERASE DELTA SUBUNIT 3"/>
    <property type="match status" value="1"/>
</dbReference>
<feature type="compositionally biased region" description="Basic and acidic residues" evidence="5">
    <location>
        <begin position="208"/>
        <end position="231"/>
    </location>
</feature>
<feature type="compositionally biased region" description="Polar residues" evidence="5">
    <location>
        <begin position="160"/>
        <end position="187"/>
    </location>
</feature>
<dbReference type="GO" id="GO:0006297">
    <property type="term" value="P:nucleotide-excision repair, DNA gap filling"/>
    <property type="evidence" value="ECO:0007669"/>
    <property type="project" value="TreeGrafter"/>
</dbReference>
<feature type="compositionally biased region" description="Acidic residues" evidence="5">
    <location>
        <begin position="319"/>
        <end position="329"/>
    </location>
</feature>
<evidence type="ECO:0000256" key="1">
    <source>
        <dbReference type="ARBA" id="ARBA00004123"/>
    </source>
</evidence>
<dbReference type="GO" id="GO:0006271">
    <property type="term" value="P:DNA strand elongation involved in DNA replication"/>
    <property type="evidence" value="ECO:0007669"/>
    <property type="project" value="TreeGrafter"/>
</dbReference>
<sequence length="455" mass="50503">MASDSLCLDNIEEFVHDENKIVTCKWLSLTLKIHINQAKRLLYTFLQQQRKKDKELNATYFLAGLSKGDNGEVEHRCQVLPEEDLDAAKSQLSSVTSCHVYSIQRANLKDSNVLYMTDYEGVKENIAECIKYSSIHCQKASQPRAAAVRGKPSPDKSRKGTSNTETQRENGSSADKPSSTPAQASHSSKGKKAEPKGSIASMFAQTSKKPDTDAGKKKDVSAKEAAKENKPVHKKGGVMDMFANAKPAVKSKPAEVEKEKPAAKVKPVPKETKAQVKKASKVQESKSKKKPRPSQDSDADEQPEKKRRRRIKNDLFDSSSEEEDMEIDVESPIPSPVREQTPEPESPPPAKKTPEKRGKEKSEAADDKQANGGKLRRRKRKLVPKTYLDEDGFMVTEKVWESDSTDASEKEEETKKKVAPQKKAEPAPAKKNSPQKKASPAKGKQASIMSFFKKK</sequence>
<dbReference type="GO" id="GO:0003887">
    <property type="term" value="F:DNA-directed DNA polymerase activity"/>
    <property type="evidence" value="ECO:0007669"/>
    <property type="project" value="TreeGrafter"/>
</dbReference>
<accession>A0AAN9G0U3</accession>
<comment type="caution">
    <text evidence="6">The sequence shown here is derived from an EMBL/GenBank/DDBJ whole genome shotgun (WGS) entry which is preliminary data.</text>
</comment>
<feature type="compositionally biased region" description="Basic and acidic residues" evidence="5">
    <location>
        <begin position="352"/>
        <end position="369"/>
    </location>
</feature>